<organism evidence="2 3">
    <name type="scientific">Nannochloropsis gaditana</name>
    <dbReference type="NCBI Taxonomy" id="72520"/>
    <lineage>
        <taxon>Eukaryota</taxon>
        <taxon>Sar</taxon>
        <taxon>Stramenopiles</taxon>
        <taxon>Ochrophyta</taxon>
        <taxon>Eustigmatophyceae</taxon>
        <taxon>Eustigmatales</taxon>
        <taxon>Monodopsidaceae</taxon>
        <taxon>Nannochloropsis</taxon>
    </lineage>
</organism>
<gene>
    <name evidence="2" type="ORF">Naga_100187g2</name>
</gene>
<feature type="compositionally biased region" description="Polar residues" evidence="1">
    <location>
        <begin position="18"/>
        <end position="29"/>
    </location>
</feature>
<feature type="region of interest" description="Disordered" evidence="1">
    <location>
        <begin position="1"/>
        <end position="34"/>
    </location>
</feature>
<dbReference type="AlphaFoldDB" id="W7U4U5"/>
<evidence type="ECO:0000256" key="1">
    <source>
        <dbReference type="SAM" id="MobiDB-lite"/>
    </source>
</evidence>
<evidence type="ECO:0000313" key="3">
    <source>
        <dbReference type="Proteomes" id="UP000019335"/>
    </source>
</evidence>
<keyword evidence="3" id="KW-1185">Reference proteome</keyword>
<proteinExistence type="predicted"/>
<dbReference type="Proteomes" id="UP000019335">
    <property type="component" value="Chromosome 6"/>
</dbReference>
<dbReference type="EMBL" id="AZIL01000414">
    <property type="protein sequence ID" value="EWM27774.1"/>
    <property type="molecule type" value="Genomic_DNA"/>
</dbReference>
<protein>
    <submittedName>
        <fullName evidence="2">Uncharacterized protein</fullName>
    </submittedName>
</protein>
<evidence type="ECO:0000313" key="2">
    <source>
        <dbReference type="EMBL" id="EWM27774.1"/>
    </source>
</evidence>
<name>W7U4U5_9STRA</name>
<sequence length="125" mass="14058">MSSSLSFSNDALRPSLPPTSQGPRQQPEQQIPKPKVILLLHSDKQNHGLLQKLKRHADLVKFTNLETSDAVVSCRNRTLSLLLLTLNEMNNPSLFAKTVIRLSNFQAKSSQHPIARPRRCLPRSL</sequence>
<comment type="caution">
    <text evidence="2">The sequence shown here is derived from an EMBL/GenBank/DDBJ whole genome shotgun (WGS) entry which is preliminary data.</text>
</comment>
<dbReference type="OrthoDB" id="10448289at2759"/>
<reference evidence="2 3" key="1">
    <citation type="journal article" date="2014" name="Mol. Plant">
        <title>Chromosome Scale Genome Assembly and Transcriptome Profiling of Nannochloropsis gaditana in Nitrogen Depletion.</title>
        <authorList>
            <person name="Corteggiani Carpinelli E."/>
            <person name="Telatin A."/>
            <person name="Vitulo N."/>
            <person name="Forcato C."/>
            <person name="D'Angelo M."/>
            <person name="Schiavon R."/>
            <person name="Vezzi A."/>
            <person name="Giacometti G.M."/>
            <person name="Morosinotto T."/>
            <person name="Valle G."/>
        </authorList>
    </citation>
    <scope>NUCLEOTIDE SEQUENCE [LARGE SCALE GENOMIC DNA]</scope>
    <source>
        <strain evidence="2 3">B-31</strain>
    </source>
</reference>
<accession>W7U4U5</accession>